<dbReference type="CDD" id="cd04657">
    <property type="entry name" value="Piwi_ago-like"/>
    <property type="match status" value="1"/>
</dbReference>
<evidence type="ECO:0000313" key="9">
    <source>
        <dbReference type="EMBL" id="KAK9939950.1"/>
    </source>
</evidence>
<protein>
    <recommendedName>
        <fullName evidence="11">Argonaute 5</fullName>
    </recommendedName>
</protein>
<dbReference type="EMBL" id="JBEDUW010000003">
    <property type="protein sequence ID" value="KAK9939950.1"/>
    <property type="molecule type" value="Genomic_DNA"/>
</dbReference>
<dbReference type="SUPFAM" id="SSF101690">
    <property type="entry name" value="PAZ domain"/>
    <property type="match status" value="1"/>
</dbReference>
<dbReference type="InterPro" id="IPR045246">
    <property type="entry name" value="Piwi_ago-like"/>
</dbReference>
<dbReference type="PROSITE" id="PS50822">
    <property type="entry name" value="PIWI"/>
    <property type="match status" value="1"/>
</dbReference>
<dbReference type="SMART" id="SM00950">
    <property type="entry name" value="Piwi"/>
    <property type="match status" value="1"/>
</dbReference>
<feature type="compositionally biased region" description="Gly residues" evidence="6">
    <location>
        <begin position="18"/>
        <end position="28"/>
    </location>
</feature>
<dbReference type="FunFam" id="3.30.420.10:FF:000013">
    <property type="entry name" value="protein argonaute 10-like"/>
    <property type="match status" value="1"/>
</dbReference>
<accession>A0AAW1XT57</accession>
<dbReference type="Gene3D" id="3.40.50.2300">
    <property type="match status" value="1"/>
</dbReference>
<feature type="compositionally biased region" description="Low complexity" evidence="6">
    <location>
        <begin position="48"/>
        <end position="62"/>
    </location>
</feature>
<dbReference type="InterPro" id="IPR036397">
    <property type="entry name" value="RNaseH_sf"/>
</dbReference>
<dbReference type="Pfam" id="PF02170">
    <property type="entry name" value="PAZ"/>
    <property type="match status" value="1"/>
</dbReference>
<dbReference type="CDD" id="cd02846">
    <property type="entry name" value="PAZ_argonaute_like"/>
    <property type="match status" value="1"/>
</dbReference>
<organism evidence="9 10">
    <name type="scientific">Rubus argutus</name>
    <name type="common">Southern blackberry</name>
    <dbReference type="NCBI Taxonomy" id="59490"/>
    <lineage>
        <taxon>Eukaryota</taxon>
        <taxon>Viridiplantae</taxon>
        <taxon>Streptophyta</taxon>
        <taxon>Embryophyta</taxon>
        <taxon>Tracheophyta</taxon>
        <taxon>Spermatophyta</taxon>
        <taxon>Magnoliopsida</taxon>
        <taxon>eudicotyledons</taxon>
        <taxon>Gunneridae</taxon>
        <taxon>Pentapetalae</taxon>
        <taxon>rosids</taxon>
        <taxon>fabids</taxon>
        <taxon>Rosales</taxon>
        <taxon>Rosaceae</taxon>
        <taxon>Rosoideae</taxon>
        <taxon>Rosoideae incertae sedis</taxon>
        <taxon>Rubus</taxon>
    </lineage>
</organism>
<dbReference type="AlphaFoldDB" id="A0AAW1XT57"/>
<evidence type="ECO:0000256" key="3">
    <source>
        <dbReference type="ARBA" id="ARBA00022845"/>
    </source>
</evidence>
<evidence type="ECO:0000259" key="7">
    <source>
        <dbReference type="PROSITE" id="PS50821"/>
    </source>
</evidence>
<dbReference type="InterPro" id="IPR012337">
    <property type="entry name" value="RNaseH-like_sf"/>
</dbReference>
<dbReference type="Pfam" id="PF16488">
    <property type="entry name" value="ArgoL2"/>
    <property type="match status" value="1"/>
</dbReference>
<keyword evidence="5" id="KW-0687">Ribonucleoprotein</keyword>
<dbReference type="InterPro" id="IPR032474">
    <property type="entry name" value="Argonaute_N"/>
</dbReference>
<dbReference type="InterPro" id="IPR003165">
    <property type="entry name" value="Piwi"/>
</dbReference>
<dbReference type="InterPro" id="IPR003100">
    <property type="entry name" value="PAZ_dom"/>
</dbReference>
<sequence>MSGRGRGRHSDARANPWHGGGRGRGRGSSGAVAPTPTQTPAHSPPPSVSASSSSAPVTPLSSEMEQKLTLDATPVAVVASESKPASSKAVRFQQRPGFGTIGRKIQVRANHFLVQVSDRDLHHYDVAITPEVASKKIHRDVINQLVHLYSETHLGRRMPAYDGMKSLYTAGPLPFSSKEFVVKLVENDGRAAGPSTSKSRKKDREFKVALTLVNKPDLYQLQQFLRSQHVETPQEAIQVLDVVLRATPSEEYTVVGRSFFSTKLGPKGSLGEGLEYWRGFYQSLRPTQLGLSLNIDVSARSFFEPILVTEFLAKHFSYTDRSKPLPDRDCIKVKKALKRVKVEVSLRDWIKNEEVKRTYTINGLSAQPLAQLRFTCEDEITSVAQYYRKKYKIDLKYVAWPAIQAGNDSKPVYLPMELCSIVSGQRYTKKLNPKQVSNLLRATCQRPSDRESNIKQMVRRKIENRDDRESLIRREFGLQVREEMALVKARVLPSPLLKYHDSGREKSVYPQMGQWNMTNKKMVNGGKLEFWVFVNFSSLYQESCVQFCEDLVNVCNSKGMDFFRDPLLPLESYHPGQIERVLRDIHRLTFKKGRQLQLLIVILPDFSDSSYGTIKRICETELGIVSQCCDYQKVKKANRQYLENLALKINVKVGGRNTVLNDAIQRKIPVVTDQLPTIIFGADVTHPAPGDDSSSSIAAVVASTDWPEVTNYRAIVSAQPHRDEIIKDLYRSHNSEKGLVHGGMIRELLIAFYKQKRLKPSRIIFYRDGVSEGQFSQVLLYEMDAIRKACGSLEEGYMPKVTFVVVQKRHHTRLFPADHNNRDQKDRSGNILPGTVVDTEICHPTEFDFYLNSHAGIQGTSRPAHYHVLFDENRFTADGLQVLTNNLCYTYVRCTRSVSIVPPAYYAHLVAFRARHYVEGESSDGGSTSGGGEQVLRALPEIKENVKEVMFYC</sequence>
<dbReference type="GO" id="GO:0003723">
    <property type="term" value="F:RNA binding"/>
    <property type="evidence" value="ECO:0007669"/>
    <property type="project" value="InterPro"/>
</dbReference>
<dbReference type="Gene3D" id="3.30.420.10">
    <property type="entry name" value="Ribonuclease H-like superfamily/Ribonuclease H"/>
    <property type="match status" value="1"/>
</dbReference>
<dbReference type="FunFam" id="3.40.50.2300:FF:000110">
    <property type="entry name" value="Argonaute 10"/>
    <property type="match status" value="1"/>
</dbReference>
<keyword evidence="2" id="KW-0678">Repressor</keyword>
<evidence type="ECO:0000259" key="8">
    <source>
        <dbReference type="PROSITE" id="PS50822"/>
    </source>
</evidence>
<dbReference type="Pfam" id="PF16487">
    <property type="entry name" value="ArgoMid"/>
    <property type="match status" value="1"/>
</dbReference>
<evidence type="ECO:0000256" key="1">
    <source>
        <dbReference type="ARBA" id="ARBA00008201"/>
    </source>
</evidence>
<dbReference type="InterPro" id="IPR036085">
    <property type="entry name" value="PAZ_dom_sf"/>
</dbReference>
<dbReference type="GO" id="GO:1990904">
    <property type="term" value="C:ribonucleoprotein complex"/>
    <property type="evidence" value="ECO:0007669"/>
    <property type="project" value="UniProtKB-KW"/>
</dbReference>
<feature type="region of interest" description="Disordered" evidence="6">
    <location>
        <begin position="1"/>
        <end position="62"/>
    </location>
</feature>
<dbReference type="GO" id="GO:0006417">
    <property type="term" value="P:regulation of translation"/>
    <property type="evidence" value="ECO:0007669"/>
    <property type="project" value="UniProtKB-KW"/>
</dbReference>
<keyword evidence="4" id="KW-0943">RNA-mediated gene silencing</keyword>
<comment type="similarity">
    <text evidence="1">Belongs to the argonaute family. Ago subfamily.</text>
</comment>
<dbReference type="InterPro" id="IPR032473">
    <property type="entry name" value="Argonaute_Mid_dom"/>
</dbReference>
<dbReference type="PANTHER" id="PTHR22891">
    <property type="entry name" value="EUKARYOTIC TRANSLATION INITIATION FACTOR 2C"/>
    <property type="match status" value="1"/>
</dbReference>
<gene>
    <name evidence="9" type="ORF">M0R45_016629</name>
</gene>
<comment type="caution">
    <text evidence="9">The sequence shown here is derived from an EMBL/GenBank/DDBJ whole genome shotgun (WGS) entry which is preliminary data.</text>
</comment>
<dbReference type="Pfam" id="PF08699">
    <property type="entry name" value="ArgoL1"/>
    <property type="match status" value="1"/>
</dbReference>
<dbReference type="GO" id="GO:0051607">
    <property type="term" value="P:defense response to virus"/>
    <property type="evidence" value="ECO:0007669"/>
    <property type="project" value="UniProtKB-ARBA"/>
</dbReference>
<dbReference type="SMART" id="SM01163">
    <property type="entry name" value="DUF1785"/>
    <property type="match status" value="1"/>
</dbReference>
<evidence type="ECO:0000256" key="4">
    <source>
        <dbReference type="ARBA" id="ARBA00023158"/>
    </source>
</evidence>
<evidence type="ECO:0000256" key="5">
    <source>
        <dbReference type="ARBA" id="ARBA00023274"/>
    </source>
</evidence>
<keyword evidence="3" id="KW-0810">Translation regulation</keyword>
<keyword evidence="10" id="KW-1185">Reference proteome</keyword>
<dbReference type="SUPFAM" id="SSF53098">
    <property type="entry name" value="Ribonuclease H-like"/>
    <property type="match status" value="1"/>
</dbReference>
<dbReference type="Pfam" id="PF16486">
    <property type="entry name" value="ArgoN"/>
    <property type="match status" value="1"/>
</dbReference>
<dbReference type="PROSITE" id="PS50821">
    <property type="entry name" value="PAZ"/>
    <property type="match status" value="1"/>
</dbReference>
<evidence type="ECO:0000256" key="6">
    <source>
        <dbReference type="SAM" id="MobiDB-lite"/>
    </source>
</evidence>
<dbReference type="InterPro" id="IPR014811">
    <property type="entry name" value="ArgoL1"/>
</dbReference>
<reference evidence="9 10" key="1">
    <citation type="journal article" date="2023" name="G3 (Bethesda)">
        <title>A chromosome-length genome assembly and annotation of blackberry (Rubus argutus, cv. 'Hillquist').</title>
        <authorList>
            <person name="Bruna T."/>
            <person name="Aryal R."/>
            <person name="Dudchenko O."/>
            <person name="Sargent D.J."/>
            <person name="Mead D."/>
            <person name="Buti M."/>
            <person name="Cavallini A."/>
            <person name="Hytonen T."/>
            <person name="Andres J."/>
            <person name="Pham M."/>
            <person name="Weisz D."/>
            <person name="Mascagni F."/>
            <person name="Usai G."/>
            <person name="Natali L."/>
            <person name="Bassil N."/>
            <person name="Fernandez G.E."/>
            <person name="Lomsadze A."/>
            <person name="Armour M."/>
            <person name="Olukolu B."/>
            <person name="Poorten T."/>
            <person name="Britton C."/>
            <person name="Davik J."/>
            <person name="Ashrafi H."/>
            <person name="Aiden E.L."/>
            <person name="Borodovsky M."/>
            <person name="Worthington M."/>
        </authorList>
    </citation>
    <scope>NUCLEOTIDE SEQUENCE [LARGE SCALE GENOMIC DNA]</scope>
    <source>
        <strain evidence="9">PI 553951</strain>
    </source>
</reference>
<dbReference type="Gene3D" id="2.170.260.10">
    <property type="entry name" value="paz domain"/>
    <property type="match status" value="1"/>
</dbReference>
<proteinExistence type="inferred from homology"/>
<dbReference type="GO" id="GO:0031047">
    <property type="term" value="P:regulatory ncRNA-mediated gene silencing"/>
    <property type="evidence" value="ECO:0007669"/>
    <property type="project" value="UniProtKB-KW"/>
</dbReference>
<evidence type="ECO:0000256" key="2">
    <source>
        <dbReference type="ARBA" id="ARBA00022491"/>
    </source>
</evidence>
<feature type="domain" description="Piwi" evidence="8">
    <location>
        <begin position="598"/>
        <end position="919"/>
    </location>
</feature>
<dbReference type="Proteomes" id="UP001457282">
    <property type="component" value="Unassembled WGS sequence"/>
</dbReference>
<name>A0AAW1XT57_RUBAR</name>
<evidence type="ECO:0008006" key="11">
    <source>
        <dbReference type="Google" id="ProtNLM"/>
    </source>
</evidence>
<dbReference type="Pfam" id="PF02171">
    <property type="entry name" value="Piwi"/>
    <property type="match status" value="1"/>
</dbReference>
<dbReference type="SMART" id="SM00949">
    <property type="entry name" value="PAZ"/>
    <property type="match status" value="1"/>
</dbReference>
<evidence type="ECO:0000313" key="10">
    <source>
        <dbReference type="Proteomes" id="UP001457282"/>
    </source>
</evidence>
<feature type="domain" description="PAZ" evidence="7">
    <location>
        <begin position="307"/>
        <end position="423"/>
    </location>
</feature>
<dbReference type="InterPro" id="IPR032472">
    <property type="entry name" value="ArgoL2"/>
</dbReference>